<keyword evidence="1" id="KW-1133">Transmembrane helix</keyword>
<reference evidence="2" key="1">
    <citation type="submission" date="2014-12" db="EMBL/GenBank/DDBJ databases">
        <title>Insight into the proteome of Arion vulgaris.</title>
        <authorList>
            <person name="Aradska J."/>
            <person name="Bulat T."/>
            <person name="Smidak R."/>
            <person name="Sarate P."/>
            <person name="Gangsoo J."/>
            <person name="Sialana F."/>
            <person name="Bilban M."/>
            <person name="Lubec G."/>
        </authorList>
    </citation>
    <scope>NUCLEOTIDE SEQUENCE</scope>
    <source>
        <tissue evidence="2">Skin</tissue>
    </source>
</reference>
<gene>
    <name evidence="2" type="primary">ORF11953</name>
</gene>
<evidence type="ECO:0000256" key="1">
    <source>
        <dbReference type="SAM" id="Phobius"/>
    </source>
</evidence>
<dbReference type="EMBL" id="HACG01004033">
    <property type="protein sequence ID" value="CEK50898.1"/>
    <property type="molecule type" value="Transcribed_RNA"/>
</dbReference>
<dbReference type="AlphaFoldDB" id="A0A0B6Y479"/>
<proteinExistence type="predicted"/>
<keyword evidence="1" id="KW-0812">Transmembrane</keyword>
<feature type="non-terminal residue" evidence="2">
    <location>
        <position position="114"/>
    </location>
</feature>
<accession>A0A0B6Y479</accession>
<protein>
    <submittedName>
        <fullName evidence="2">Uncharacterized protein</fullName>
    </submittedName>
</protein>
<feature type="transmembrane region" description="Helical" evidence="1">
    <location>
        <begin position="21"/>
        <end position="44"/>
    </location>
</feature>
<feature type="non-terminal residue" evidence="2">
    <location>
        <position position="1"/>
    </location>
</feature>
<organism evidence="2">
    <name type="scientific">Arion vulgaris</name>
    <dbReference type="NCBI Taxonomy" id="1028688"/>
    <lineage>
        <taxon>Eukaryota</taxon>
        <taxon>Metazoa</taxon>
        <taxon>Spiralia</taxon>
        <taxon>Lophotrochozoa</taxon>
        <taxon>Mollusca</taxon>
        <taxon>Gastropoda</taxon>
        <taxon>Heterobranchia</taxon>
        <taxon>Euthyneura</taxon>
        <taxon>Panpulmonata</taxon>
        <taxon>Eupulmonata</taxon>
        <taxon>Stylommatophora</taxon>
        <taxon>Helicina</taxon>
        <taxon>Arionoidea</taxon>
        <taxon>Arionidae</taxon>
        <taxon>Arion</taxon>
    </lineage>
</organism>
<sequence length="114" mass="12858">EPENEIIKMKYKSKIGRMLKVMLLVWISALFVFVYRTVISFNVVSERTSICVKDLAQETLLVSITKGDIKVSDNVRKYIMGNEITDEQEFEAGWPRKAVPGDLGYGGAGISINR</sequence>
<keyword evidence="1" id="KW-0472">Membrane</keyword>
<evidence type="ECO:0000313" key="2">
    <source>
        <dbReference type="EMBL" id="CEK50898.1"/>
    </source>
</evidence>
<name>A0A0B6Y479_9EUPU</name>